<feature type="region of interest" description="Disordered" evidence="6">
    <location>
        <begin position="946"/>
        <end position="977"/>
    </location>
</feature>
<keyword evidence="1" id="KW-0343">GTPase activation</keyword>
<feature type="compositionally biased region" description="Basic and acidic residues" evidence="6">
    <location>
        <begin position="289"/>
        <end position="308"/>
    </location>
</feature>
<evidence type="ECO:0000256" key="3">
    <source>
        <dbReference type="ARBA" id="ARBA00022833"/>
    </source>
</evidence>
<feature type="compositionally biased region" description="Low complexity" evidence="6">
    <location>
        <begin position="425"/>
        <end position="435"/>
    </location>
</feature>
<feature type="compositionally biased region" description="Polar residues" evidence="6">
    <location>
        <begin position="964"/>
        <end position="977"/>
    </location>
</feature>
<evidence type="ECO:0000313" key="9">
    <source>
        <dbReference type="EMBL" id="PVH99712.1"/>
    </source>
</evidence>
<feature type="region of interest" description="Disordered" evidence="6">
    <location>
        <begin position="605"/>
        <end position="645"/>
    </location>
</feature>
<evidence type="ECO:0000259" key="8">
    <source>
        <dbReference type="PROSITE" id="PS50238"/>
    </source>
</evidence>
<evidence type="ECO:0000256" key="5">
    <source>
        <dbReference type="SAM" id="Coils"/>
    </source>
</evidence>
<dbReference type="GO" id="GO:0005938">
    <property type="term" value="C:cell cortex"/>
    <property type="evidence" value="ECO:0007669"/>
    <property type="project" value="UniProtKB-ARBA"/>
</dbReference>
<feature type="compositionally biased region" description="Low complexity" evidence="6">
    <location>
        <begin position="464"/>
        <end position="474"/>
    </location>
</feature>
<dbReference type="AlphaFoldDB" id="A0A2V1DNB9"/>
<organism evidence="9 10">
    <name type="scientific">Periconia macrospinosa</name>
    <dbReference type="NCBI Taxonomy" id="97972"/>
    <lineage>
        <taxon>Eukaryota</taxon>
        <taxon>Fungi</taxon>
        <taxon>Dikarya</taxon>
        <taxon>Ascomycota</taxon>
        <taxon>Pezizomycotina</taxon>
        <taxon>Dothideomycetes</taxon>
        <taxon>Pleosporomycetidae</taxon>
        <taxon>Pleosporales</taxon>
        <taxon>Massarineae</taxon>
        <taxon>Periconiaceae</taxon>
        <taxon>Periconia</taxon>
    </lineage>
</organism>
<evidence type="ECO:0000256" key="4">
    <source>
        <dbReference type="PROSITE-ProRule" id="PRU00125"/>
    </source>
</evidence>
<feature type="compositionally biased region" description="Basic and acidic residues" evidence="6">
    <location>
        <begin position="369"/>
        <end position="380"/>
    </location>
</feature>
<dbReference type="SMART" id="SM00132">
    <property type="entry name" value="LIM"/>
    <property type="match status" value="2"/>
</dbReference>
<dbReference type="InterPro" id="IPR001781">
    <property type="entry name" value="Znf_LIM"/>
</dbReference>
<dbReference type="Gene3D" id="1.10.555.10">
    <property type="entry name" value="Rho GTPase activation protein"/>
    <property type="match status" value="1"/>
</dbReference>
<feature type="compositionally biased region" description="Polar residues" evidence="6">
    <location>
        <begin position="550"/>
        <end position="559"/>
    </location>
</feature>
<dbReference type="GO" id="GO:0046872">
    <property type="term" value="F:metal ion binding"/>
    <property type="evidence" value="ECO:0007669"/>
    <property type="project" value="UniProtKB-KW"/>
</dbReference>
<dbReference type="GO" id="GO:0007165">
    <property type="term" value="P:signal transduction"/>
    <property type="evidence" value="ECO:0007669"/>
    <property type="project" value="InterPro"/>
</dbReference>
<dbReference type="InterPro" id="IPR000198">
    <property type="entry name" value="RhoGAP_dom"/>
</dbReference>
<dbReference type="PANTHER" id="PTHR23176:SF128">
    <property type="entry name" value="RHO GTPASE-ACTIVATING PROTEIN RGD1"/>
    <property type="match status" value="1"/>
</dbReference>
<dbReference type="PROSITE" id="PS00478">
    <property type="entry name" value="LIM_DOMAIN_1"/>
    <property type="match status" value="1"/>
</dbReference>
<proteinExistence type="predicted"/>
<dbReference type="STRING" id="97972.A0A2V1DNB9"/>
<name>A0A2V1DNB9_9PLEO</name>
<dbReference type="EMBL" id="KZ805386">
    <property type="protein sequence ID" value="PVH99712.1"/>
    <property type="molecule type" value="Genomic_DNA"/>
</dbReference>
<dbReference type="PANTHER" id="PTHR23176">
    <property type="entry name" value="RHO/RAC/CDC GTPASE-ACTIVATING PROTEIN"/>
    <property type="match status" value="1"/>
</dbReference>
<feature type="compositionally biased region" description="Polar residues" evidence="6">
    <location>
        <begin position="220"/>
        <end position="231"/>
    </location>
</feature>
<dbReference type="PROSITE" id="PS50238">
    <property type="entry name" value="RHOGAP"/>
    <property type="match status" value="1"/>
</dbReference>
<dbReference type="PROSITE" id="PS50023">
    <property type="entry name" value="LIM_DOMAIN_2"/>
    <property type="match status" value="1"/>
</dbReference>
<dbReference type="Pfam" id="PF00412">
    <property type="entry name" value="LIM"/>
    <property type="match status" value="1"/>
</dbReference>
<accession>A0A2V1DNB9</accession>
<feature type="region of interest" description="Disordered" evidence="6">
    <location>
        <begin position="136"/>
        <end position="571"/>
    </location>
</feature>
<feature type="domain" description="Rho-GAP" evidence="8">
    <location>
        <begin position="983"/>
        <end position="1170"/>
    </location>
</feature>
<dbReference type="CDD" id="cd09394">
    <property type="entry name" value="LIM1_Rga"/>
    <property type="match status" value="1"/>
</dbReference>
<dbReference type="CDD" id="cd09395">
    <property type="entry name" value="LIM2_Rga"/>
    <property type="match status" value="1"/>
</dbReference>
<dbReference type="OrthoDB" id="79452at2759"/>
<keyword evidence="10" id="KW-1185">Reference proteome</keyword>
<protein>
    <submittedName>
        <fullName evidence="9">RhoGAP-domain-containing protein</fullName>
    </submittedName>
</protein>
<keyword evidence="3 4" id="KW-0862">Zinc</keyword>
<feature type="compositionally biased region" description="Basic and acidic residues" evidence="6">
    <location>
        <begin position="232"/>
        <end position="246"/>
    </location>
</feature>
<dbReference type="InterPro" id="IPR050729">
    <property type="entry name" value="Rho-GAP"/>
</dbReference>
<dbReference type="Proteomes" id="UP000244855">
    <property type="component" value="Unassembled WGS sequence"/>
</dbReference>
<evidence type="ECO:0000313" key="10">
    <source>
        <dbReference type="Proteomes" id="UP000244855"/>
    </source>
</evidence>
<sequence length="1174" mass="128871">MDSPGGYPESPLAEDDVVYPCKGCGEILEEGKAFELAGNRWHIDCFRCNTCGTLLDSDANLLLLGDGSLICNNCTYSCNHCGNKIEDLAILTGDQAFCANCFRCRNCKRKIENLRYARTSQGIFCMTCHESLMARRRKKTKKPPSSAVAPKVDKSLPALPPSAPQPSSQFTPDLDTPSEVFSEPTTTDVSPRPHPRRNESSTTNFRRDASPNSLHGLRNDNPSLSSSSTYKDANHSETSDMGEDHGILLPFALDPNPAPGPSPIHNKSHTRPADPKSSRDYFNRAGASGHREHLKENRSRSASAERHPSSSPHIAFQEKGRQNSEQVIDSLRKRKDTTSEAPAPAPDRTRSQHASPAPSQPSETFKLQEVPKNKRAEARKNSVAKSPPAQGSTATDMDGRLMSPATDSLSASPAPLDSHMRDESPSTSGSSYGSTQRVERPLRGDSLANALRPTANSSAKKDMPAASPTTPTMPQNDRNLSVSTHSHQNGGSAITSPADAIPGRSMSDPPIPPQRSAGRPAPPPTSSDNFISPRAPPHPPASSHNHRPTDSSSTVTSEAMSAGALPRYSAQGDFSMDEDFARLLSNQEGQEKEGGVLRRVSNAMSKHGRSFSDRGSINQRGHKKWPTNGSIDISSPTMPSPDSKEENVNLRNELRRCQQKIAELEAEKNGLQESVHNAADLKQANTMLREKRNTMAVLDTQREMVIRELEIMTEHLKRAKESSSSIDYNQLKSDVIRDFASALQKLKDQMGGQIEDLITKRAALTDEISNLIQMKDKGFQEYESLSAQNKKLQDMNQSLIESIQAVRSPANGLGIYQSHHKGGKSEISFDTQPIPNEPSYSNLHEPEGEATVAQPQVVNIRKGKPTKFANWKKGGQAMKSVTKGFKGAFAASEPRREDEYNNNNNVKVIGTPYGTTHTQPDLASLAGSTVAGSMKSKEETAARNWFTGKNTPNKPQDGRFKPMQHSNGSGNLQESNSTGLFGNELINRCEMEKRMIPAVVSRCIEEVESRGMDVEGIYRKSGGSSQVSQVKQGFEDNEEYDISDPDLDIHAVTSALKNYFHRLPVPLITYDAYDAFLAAGSHSIPGQKAKAMHEALREIPRQHYDTLQFLVFHLSRVIQHAKENLMTPLNLAVVFAPTIMRPSDISRELTDMQAQRNAVQALLENHKNIFFDEE</sequence>
<keyword evidence="4" id="KW-0440">LIM domain</keyword>
<feature type="coiled-coil region" evidence="5">
    <location>
        <begin position="754"/>
        <end position="802"/>
    </location>
</feature>
<feature type="coiled-coil region" evidence="5">
    <location>
        <begin position="647"/>
        <end position="681"/>
    </location>
</feature>
<evidence type="ECO:0000256" key="2">
    <source>
        <dbReference type="ARBA" id="ARBA00022723"/>
    </source>
</evidence>
<dbReference type="InterPro" id="IPR008936">
    <property type="entry name" value="Rho_GTPase_activation_prot"/>
</dbReference>
<feature type="domain" description="LIM zinc-binding" evidence="7">
    <location>
        <begin position="19"/>
        <end position="81"/>
    </location>
</feature>
<dbReference type="Gene3D" id="2.10.110.10">
    <property type="entry name" value="Cysteine Rich Protein"/>
    <property type="match status" value="2"/>
</dbReference>
<feature type="compositionally biased region" description="Polar residues" evidence="6">
    <location>
        <begin position="475"/>
        <end position="495"/>
    </location>
</feature>
<keyword evidence="5" id="KW-0175">Coiled coil</keyword>
<dbReference type="Pfam" id="PF00620">
    <property type="entry name" value="RhoGAP"/>
    <property type="match status" value="1"/>
</dbReference>
<feature type="compositionally biased region" description="Basic and acidic residues" evidence="6">
    <location>
        <begin position="271"/>
        <end position="282"/>
    </location>
</feature>
<feature type="compositionally biased region" description="Polar residues" evidence="6">
    <location>
        <begin position="627"/>
        <end position="637"/>
    </location>
</feature>
<dbReference type="SMART" id="SM00324">
    <property type="entry name" value="RhoGAP"/>
    <property type="match status" value="1"/>
</dbReference>
<evidence type="ECO:0000256" key="6">
    <source>
        <dbReference type="SAM" id="MobiDB-lite"/>
    </source>
</evidence>
<dbReference type="FunFam" id="2.10.110.10:FF:000044">
    <property type="entry name" value="Rho GTPase activator Rga"/>
    <property type="match status" value="1"/>
</dbReference>
<feature type="compositionally biased region" description="Low complexity" evidence="6">
    <location>
        <begin position="352"/>
        <end position="362"/>
    </location>
</feature>
<keyword evidence="2 4" id="KW-0479">Metal-binding</keyword>
<dbReference type="GO" id="GO:0005096">
    <property type="term" value="F:GTPase activator activity"/>
    <property type="evidence" value="ECO:0007669"/>
    <property type="project" value="UniProtKB-KW"/>
</dbReference>
<dbReference type="SUPFAM" id="SSF48350">
    <property type="entry name" value="GTPase activation domain, GAP"/>
    <property type="match status" value="1"/>
</dbReference>
<reference evidence="9 10" key="1">
    <citation type="journal article" date="2018" name="Sci. Rep.">
        <title>Comparative genomics provides insights into the lifestyle and reveals functional heterogeneity of dark septate endophytic fungi.</title>
        <authorList>
            <person name="Knapp D.G."/>
            <person name="Nemeth J.B."/>
            <person name="Barry K."/>
            <person name="Hainaut M."/>
            <person name="Henrissat B."/>
            <person name="Johnson J."/>
            <person name="Kuo A."/>
            <person name="Lim J.H.P."/>
            <person name="Lipzen A."/>
            <person name="Nolan M."/>
            <person name="Ohm R.A."/>
            <person name="Tamas L."/>
            <person name="Grigoriev I.V."/>
            <person name="Spatafora J.W."/>
            <person name="Nagy L.G."/>
            <person name="Kovacs G.M."/>
        </authorList>
    </citation>
    <scope>NUCLEOTIDE SEQUENCE [LARGE SCALE GENOMIC DNA]</scope>
    <source>
        <strain evidence="9 10">DSE2036</strain>
    </source>
</reference>
<evidence type="ECO:0000256" key="1">
    <source>
        <dbReference type="ARBA" id="ARBA00022468"/>
    </source>
</evidence>
<evidence type="ECO:0000259" key="7">
    <source>
        <dbReference type="PROSITE" id="PS50023"/>
    </source>
</evidence>
<gene>
    <name evidence="9" type="ORF">DM02DRAFT_418076</name>
</gene>
<dbReference type="FunFam" id="1.10.555.10:FF:000043">
    <property type="entry name" value="Rho GTPase activator Rga"/>
    <property type="match status" value="1"/>
</dbReference>